<proteinExistence type="predicted"/>
<evidence type="ECO:0000256" key="1">
    <source>
        <dbReference type="SAM" id="MobiDB-lite"/>
    </source>
</evidence>
<name>A0A4S8QX90_9HELO</name>
<feature type="compositionally biased region" description="Basic and acidic residues" evidence="1">
    <location>
        <begin position="294"/>
        <end position="310"/>
    </location>
</feature>
<feature type="compositionally biased region" description="Low complexity" evidence="1">
    <location>
        <begin position="39"/>
        <end position="52"/>
    </location>
</feature>
<evidence type="ECO:0000313" key="3">
    <source>
        <dbReference type="Proteomes" id="UP000308671"/>
    </source>
</evidence>
<reference evidence="2 3" key="1">
    <citation type="submission" date="2017-12" db="EMBL/GenBank/DDBJ databases">
        <title>Comparative genomics of Botrytis spp.</title>
        <authorList>
            <person name="Valero-Jimenez C.A."/>
            <person name="Tapia P."/>
            <person name="Veloso J."/>
            <person name="Silva-Moreno E."/>
            <person name="Staats M."/>
            <person name="Valdes J.H."/>
            <person name="Van Kan J.A.L."/>
        </authorList>
    </citation>
    <scope>NUCLEOTIDE SEQUENCE [LARGE SCALE GENOMIC DNA]</scope>
    <source>
        <strain evidence="2 3">MUCL435</strain>
    </source>
</reference>
<comment type="caution">
    <text evidence="2">The sequence shown here is derived from an EMBL/GenBank/DDBJ whole genome shotgun (WGS) entry which is preliminary data.</text>
</comment>
<feature type="compositionally biased region" description="Polar residues" evidence="1">
    <location>
        <begin position="77"/>
        <end position="86"/>
    </location>
</feature>
<sequence>MAPSGKGYSPPIPRVLRSKASEGSSSSQAPQPQPPQPPNQASNTFSVSSRNPSPSPSFPNLIPRSTPRDIEPRNASEPVSQTQPHQDISRAGSRIQSRRGSSRYPPQNNSLSRPRDLLPRPRPRALPHLMPRPRSTPMDRGLFLDQDQGQTQGQTQIQTQVPEYQDQDRAQTETETRAPERLHYQGQGQFQIQLQAQAQPRIGPQTRVQNHEFYRNIPYPFHTEESPFSQSQTTIAPRDQNLHQTSHRDVHQSQFLAQVHSETQNRDRDQDFYNNLPFPFHTPQNPFSNFKADVTSRDQELPRGIRRDLDQAQDETEDEISTRASKRPRLSYSDTHPNSRRIEESNGDENIYGNGNRDRDGTQNERYNPNDTSSESPLSTPPDSISTSPPLPALRNFPRSGTFTSNPRFDRSPTSRIRARGGLRAKNGNGNVTASRSKTTNPPSSSKPSNPFTEPPALPSTLDITYCPTVTQKKWMHAVRAEGRRSDRNENGGFGRGIERQMVRLFGGGEEGGV</sequence>
<protein>
    <submittedName>
        <fullName evidence="2">Uncharacterized protein</fullName>
    </submittedName>
</protein>
<feature type="compositionally biased region" description="Low complexity" evidence="1">
    <location>
        <begin position="376"/>
        <end position="388"/>
    </location>
</feature>
<dbReference type="Proteomes" id="UP000308671">
    <property type="component" value="Unassembled WGS sequence"/>
</dbReference>
<accession>A0A4S8QX90</accession>
<keyword evidence="3" id="KW-1185">Reference proteome</keyword>
<feature type="region of interest" description="Disordered" evidence="1">
    <location>
        <begin position="1"/>
        <end position="177"/>
    </location>
</feature>
<feature type="compositionally biased region" description="Polar residues" evidence="1">
    <location>
        <begin position="364"/>
        <end position="375"/>
    </location>
</feature>
<feature type="compositionally biased region" description="Low complexity" evidence="1">
    <location>
        <begin position="145"/>
        <end position="160"/>
    </location>
</feature>
<dbReference type="EMBL" id="PQXL01000404">
    <property type="protein sequence ID" value="THV46229.1"/>
    <property type="molecule type" value="Genomic_DNA"/>
</dbReference>
<feature type="compositionally biased region" description="Low complexity" evidence="1">
    <location>
        <begin position="437"/>
        <end position="451"/>
    </location>
</feature>
<gene>
    <name evidence="2" type="ORF">BGAL_0404g00060</name>
</gene>
<organism evidence="2 3">
    <name type="scientific">Botrytis galanthina</name>
    <dbReference type="NCBI Taxonomy" id="278940"/>
    <lineage>
        <taxon>Eukaryota</taxon>
        <taxon>Fungi</taxon>
        <taxon>Dikarya</taxon>
        <taxon>Ascomycota</taxon>
        <taxon>Pezizomycotina</taxon>
        <taxon>Leotiomycetes</taxon>
        <taxon>Helotiales</taxon>
        <taxon>Sclerotiniaceae</taxon>
        <taxon>Botrytis</taxon>
    </lineage>
</organism>
<dbReference type="OrthoDB" id="3562383at2759"/>
<evidence type="ECO:0000313" key="2">
    <source>
        <dbReference type="EMBL" id="THV46229.1"/>
    </source>
</evidence>
<feature type="compositionally biased region" description="Basic and acidic residues" evidence="1">
    <location>
        <begin position="166"/>
        <end position="177"/>
    </location>
</feature>
<feature type="region of interest" description="Disordered" evidence="1">
    <location>
        <begin position="261"/>
        <end position="459"/>
    </location>
</feature>
<dbReference type="AlphaFoldDB" id="A0A4S8QX90"/>